<dbReference type="RefSeq" id="WP_108846676.1">
    <property type="nucleotide sequence ID" value="NZ_CP015449.1"/>
</dbReference>
<evidence type="ECO:0000256" key="2">
    <source>
        <dbReference type="ARBA" id="ARBA00023012"/>
    </source>
</evidence>
<dbReference type="PANTHER" id="PTHR48111">
    <property type="entry name" value="REGULATOR OF RPOS"/>
    <property type="match status" value="1"/>
</dbReference>
<dbReference type="InterPro" id="IPR011006">
    <property type="entry name" value="CheY-like_superfamily"/>
</dbReference>
<proteinExistence type="predicted"/>
<dbReference type="Pfam" id="PF00072">
    <property type="entry name" value="Response_reg"/>
    <property type="match status" value="1"/>
</dbReference>
<dbReference type="SMART" id="SM00448">
    <property type="entry name" value="REC"/>
    <property type="match status" value="1"/>
</dbReference>
<dbReference type="GO" id="GO:0006355">
    <property type="term" value="P:regulation of DNA-templated transcription"/>
    <property type="evidence" value="ECO:0007669"/>
    <property type="project" value="TreeGrafter"/>
</dbReference>
<keyword evidence="1 6" id="KW-0597">Phosphoprotein</keyword>
<reference evidence="8 9" key="1">
    <citation type="submission" date="2016-04" db="EMBL/GenBank/DDBJ databases">
        <title>Complete genome sequence of Dietzia lutea YIM 80766T, a strain isolated from desert soil in Egypt.</title>
        <authorList>
            <person name="Zhao J."/>
            <person name="Hu B."/>
            <person name="Geng S."/>
            <person name="Nie Y."/>
            <person name="Tang Y."/>
        </authorList>
    </citation>
    <scope>NUCLEOTIDE SEQUENCE [LARGE SCALE GENOMIC DNA]</scope>
    <source>
        <strain evidence="8 9">YIM 80766</strain>
    </source>
</reference>
<dbReference type="Gene3D" id="3.40.50.2300">
    <property type="match status" value="1"/>
</dbReference>
<feature type="modified residue" description="4-aspartylphosphate" evidence="6">
    <location>
        <position position="56"/>
    </location>
</feature>
<dbReference type="GO" id="GO:0000156">
    <property type="term" value="F:phosphorelay response regulator activity"/>
    <property type="evidence" value="ECO:0007669"/>
    <property type="project" value="TreeGrafter"/>
</dbReference>
<evidence type="ECO:0000256" key="5">
    <source>
        <dbReference type="ARBA" id="ARBA00023163"/>
    </source>
</evidence>
<dbReference type="GO" id="GO:0032993">
    <property type="term" value="C:protein-DNA complex"/>
    <property type="evidence" value="ECO:0007669"/>
    <property type="project" value="TreeGrafter"/>
</dbReference>
<dbReference type="GO" id="GO:0005829">
    <property type="term" value="C:cytosol"/>
    <property type="evidence" value="ECO:0007669"/>
    <property type="project" value="TreeGrafter"/>
</dbReference>
<organism evidence="8 9">
    <name type="scientific">Dietzia lutea</name>
    <dbReference type="NCBI Taxonomy" id="546160"/>
    <lineage>
        <taxon>Bacteria</taxon>
        <taxon>Bacillati</taxon>
        <taxon>Actinomycetota</taxon>
        <taxon>Actinomycetes</taxon>
        <taxon>Mycobacteriales</taxon>
        <taxon>Dietziaceae</taxon>
        <taxon>Dietzia</taxon>
    </lineage>
</organism>
<keyword evidence="8" id="KW-0808">Transferase</keyword>
<dbReference type="GO" id="GO:0016301">
    <property type="term" value="F:kinase activity"/>
    <property type="evidence" value="ECO:0007669"/>
    <property type="project" value="UniProtKB-KW"/>
</dbReference>
<keyword evidence="8" id="KW-0418">Kinase</keyword>
<dbReference type="InterPro" id="IPR001789">
    <property type="entry name" value="Sig_transdc_resp-reg_receiver"/>
</dbReference>
<keyword evidence="3" id="KW-0805">Transcription regulation</keyword>
<protein>
    <submittedName>
        <fullName evidence="8">Histidine kinase</fullName>
    </submittedName>
</protein>
<evidence type="ECO:0000256" key="6">
    <source>
        <dbReference type="PROSITE-ProRule" id="PRU00169"/>
    </source>
</evidence>
<feature type="domain" description="Response regulatory" evidence="7">
    <location>
        <begin position="7"/>
        <end position="123"/>
    </location>
</feature>
<dbReference type="PROSITE" id="PS50110">
    <property type="entry name" value="RESPONSE_REGULATORY"/>
    <property type="match status" value="1"/>
</dbReference>
<dbReference type="KEGG" id="dlu:A6035_03635"/>
<evidence type="ECO:0000313" key="8">
    <source>
        <dbReference type="EMBL" id="AWH91416.1"/>
    </source>
</evidence>
<dbReference type="PANTHER" id="PTHR48111:SF21">
    <property type="entry name" value="DNA-BINDING DUAL MASTER TRANSCRIPTIONAL REGULATOR RPAA"/>
    <property type="match status" value="1"/>
</dbReference>
<evidence type="ECO:0000256" key="1">
    <source>
        <dbReference type="ARBA" id="ARBA00022553"/>
    </source>
</evidence>
<evidence type="ECO:0000256" key="3">
    <source>
        <dbReference type="ARBA" id="ARBA00023015"/>
    </source>
</evidence>
<keyword evidence="2" id="KW-0902">Two-component regulatory system</keyword>
<dbReference type="AlphaFoldDB" id="A0A2S1R547"/>
<dbReference type="CDD" id="cd17574">
    <property type="entry name" value="REC_OmpR"/>
    <property type="match status" value="1"/>
</dbReference>
<dbReference type="Proteomes" id="UP000244928">
    <property type="component" value="Chromosome"/>
</dbReference>
<accession>A0A2S1R547</accession>
<dbReference type="OrthoDB" id="3197131at2"/>
<dbReference type="InterPro" id="IPR039420">
    <property type="entry name" value="WalR-like"/>
</dbReference>
<name>A0A2S1R547_9ACTN</name>
<evidence type="ECO:0000259" key="7">
    <source>
        <dbReference type="PROSITE" id="PS50110"/>
    </source>
</evidence>
<evidence type="ECO:0000256" key="4">
    <source>
        <dbReference type="ARBA" id="ARBA00023125"/>
    </source>
</evidence>
<gene>
    <name evidence="8" type="ORF">A6035_03635</name>
</gene>
<keyword evidence="5" id="KW-0804">Transcription</keyword>
<sequence length="125" mass="13445">MSGAGPRVVIADDDEDIRELVAFKLSNAGYEVRAARDGFEALEAITSFEPALAILDVMMPGLSGLDVLRRLRDGEGPADCRALLLTARARDAEVDAGFAAGADDYVIKPFSPRELLRRVDALLGR</sequence>
<keyword evidence="4" id="KW-0238">DNA-binding</keyword>
<dbReference type="SUPFAM" id="SSF52172">
    <property type="entry name" value="CheY-like"/>
    <property type="match status" value="1"/>
</dbReference>
<dbReference type="GO" id="GO:0000976">
    <property type="term" value="F:transcription cis-regulatory region binding"/>
    <property type="evidence" value="ECO:0007669"/>
    <property type="project" value="TreeGrafter"/>
</dbReference>
<dbReference type="EMBL" id="CP015449">
    <property type="protein sequence ID" value="AWH91416.1"/>
    <property type="molecule type" value="Genomic_DNA"/>
</dbReference>
<evidence type="ECO:0000313" key="9">
    <source>
        <dbReference type="Proteomes" id="UP000244928"/>
    </source>
</evidence>
<keyword evidence="9" id="KW-1185">Reference proteome</keyword>